<protein>
    <recommendedName>
        <fullName evidence="16">Adenosylcobinamide kinase</fullName>
        <ecNumber evidence="8">2.7.1.156</ecNumber>
        <ecNumber evidence="9">2.7.7.62</ecNumber>
    </recommendedName>
    <alternativeName>
        <fullName evidence="17">Adenosylcobinamide-phosphate guanylyltransferase</fullName>
    </alternativeName>
</protein>
<dbReference type="EMBL" id="JAMWYS010000043">
    <property type="protein sequence ID" value="MCO4293825.1"/>
    <property type="molecule type" value="Genomic_DNA"/>
</dbReference>
<evidence type="ECO:0000256" key="16">
    <source>
        <dbReference type="ARBA" id="ARBA00029570"/>
    </source>
</evidence>
<evidence type="ECO:0000256" key="9">
    <source>
        <dbReference type="ARBA" id="ARBA00012523"/>
    </source>
</evidence>
<keyword evidence="15 19" id="KW-0342">GTP-binding</keyword>
<keyword evidence="13 20" id="KW-0418">Kinase</keyword>
<accession>A0A9X2F445</accession>
<feature type="binding site" evidence="19">
    <location>
        <begin position="32"/>
        <end position="34"/>
    </location>
    <ligand>
        <name>GTP</name>
        <dbReference type="ChEBI" id="CHEBI:37565"/>
    </ligand>
</feature>
<dbReference type="GO" id="GO:0009236">
    <property type="term" value="P:cobalamin biosynthetic process"/>
    <property type="evidence" value="ECO:0007669"/>
    <property type="project" value="UniProtKB-KW"/>
</dbReference>
<gene>
    <name evidence="20" type="ORF">NF867_13220</name>
</gene>
<evidence type="ECO:0000256" key="17">
    <source>
        <dbReference type="ARBA" id="ARBA00030571"/>
    </source>
</evidence>
<feature type="active site" description="GMP-histidine intermediate" evidence="18">
    <location>
        <position position="48"/>
    </location>
</feature>
<dbReference type="CDD" id="cd00544">
    <property type="entry name" value="CobU"/>
    <property type="match status" value="1"/>
</dbReference>
<dbReference type="InterPro" id="IPR027417">
    <property type="entry name" value="P-loop_NTPase"/>
</dbReference>
<feature type="binding site" evidence="19">
    <location>
        <begin position="7"/>
        <end position="14"/>
    </location>
    <ligand>
        <name>GTP</name>
        <dbReference type="ChEBI" id="CHEBI:37565"/>
    </ligand>
</feature>
<comment type="function">
    <text evidence="4">Catalyzes ATP-dependent phosphorylation of adenosylcobinamide and addition of GMP to adenosylcobinamide phosphate.</text>
</comment>
<evidence type="ECO:0000313" key="20">
    <source>
        <dbReference type="EMBL" id="MCO4293825.1"/>
    </source>
</evidence>
<evidence type="ECO:0000313" key="21">
    <source>
        <dbReference type="Proteomes" id="UP001155182"/>
    </source>
</evidence>
<evidence type="ECO:0000256" key="6">
    <source>
        <dbReference type="ARBA" id="ARBA00005159"/>
    </source>
</evidence>
<keyword evidence="21" id="KW-1185">Reference proteome</keyword>
<dbReference type="GO" id="GO:0043752">
    <property type="term" value="F:adenosylcobinamide kinase activity"/>
    <property type="evidence" value="ECO:0007669"/>
    <property type="project" value="UniProtKB-EC"/>
</dbReference>
<dbReference type="GO" id="GO:0008820">
    <property type="term" value="F:cobinamide phosphate guanylyltransferase activity"/>
    <property type="evidence" value="ECO:0007669"/>
    <property type="project" value="UniProtKB-EC"/>
</dbReference>
<dbReference type="Pfam" id="PF02283">
    <property type="entry name" value="CobU"/>
    <property type="match status" value="1"/>
</dbReference>
<dbReference type="EC" id="2.7.1.156" evidence="8"/>
<comment type="pathway">
    <text evidence="6">Cofactor biosynthesis; adenosylcobalamin biosynthesis; adenosylcobalamin from cob(II)yrinate a,c-diamide: step 5/7.</text>
</comment>
<evidence type="ECO:0000256" key="11">
    <source>
        <dbReference type="ARBA" id="ARBA00022679"/>
    </source>
</evidence>
<evidence type="ECO:0000256" key="18">
    <source>
        <dbReference type="PIRSR" id="PIRSR006135-1"/>
    </source>
</evidence>
<comment type="catalytic activity">
    <reaction evidence="1">
        <text>adenosylcob(III)inamide + ATP = adenosylcob(III)inamide phosphate + ADP + H(+)</text>
        <dbReference type="Rhea" id="RHEA:15769"/>
        <dbReference type="ChEBI" id="CHEBI:2480"/>
        <dbReference type="ChEBI" id="CHEBI:15378"/>
        <dbReference type="ChEBI" id="CHEBI:30616"/>
        <dbReference type="ChEBI" id="CHEBI:58502"/>
        <dbReference type="ChEBI" id="CHEBI:456216"/>
        <dbReference type="EC" id="2.7.1.156"/>
    </reaction>
</comment>
<evidence type="ECO:0000256" key="15">
    <source>
        <dbReference type="ARBA" id="ARBA00023134"/>
    </source>
</evidence>
<dbReference type="InterPro" id="IPR003203">
    <property type="entry name" value="CobU/CobP"/>
</dbReference>
<dbReference type="AlphaFoldDB" id="A0A9X2F445"/>
<keyword evidence="20" id="KW-0548">Nucleotidyltransferase</keyword>
<keyword evidence="12 19" id="KW-0547">Nucleotide-binding</keyword>
<dbReference type="GO" id="GO:0005524">
    <property type="term" value="F:ATP binding"/>
    <property type="evidence" value="ECO:0007669"/>
    <property type="project" value="UniProtKB-KW"/>
</dbReference>
<dbReference type="GO" id="GO:0005525">
    <property type="term" value="F:GTP binding"/>
    <property type="evidence" value="ECO:0007669"/>
    <property type="project" value="UniProtKB-KW"/>
</dbReference>
<comment type="catalytic activity">
    <reaction evidence="2">
        <text>adenosylcob(III)inamide phosphate + GTP + H(+) = adenosylcob(III)inamide-GDP + diphosphate</text>
        <dbReference type="Rhea" id="RHEA:22712"/>
        <dbReference type="ChEBI" id="CHEBI:15378"/>
        <dbReference type="ChEBI" id="CHEBI:33019"/>
        <dbReference type="ChEBI" id="CHEBI:37565"/>
        <dbReference type="ChEBI" id="CHEBI:58502"/>
        <dbReference type="ChEBI" id="CHEBI:60487"/>
        <dbReference type="EC" id="2.7.7.62"/>
    </reaction>
</comment>
<proteinExistence type="inferred from homology"/>
<evidence type="ECO:0000256" key="5">
    <source>
        <dbReference type="ARBA" id="ARBA00004692"/>
    </source>
</evidence>
<evidence type="ECO:0000256" key="7">
    <source>
        <dbReference type="ARBA" id="ARBA00007490"/>
    </source>
</evidence>
<comment type="pathway">
    <text evidence="5">Cofactor biosynthesis; adenosylcobalamin biosynthesis; adenosylcobalamin from cob(II)yrinate a,c-diamide: step 6/7.</text>
</comment>
<evidence type="ECO:0000256" key="3">
    <source>
        <dbReference type="ARBA" id="ARBA00001522"/>
    </source>
</evidence>
<dbReference type="PANTHER" id="PTHR34848:SF1">
    <property type="entry name" value="BIFUNCTIONAL ADENOSYLCOBALAMIN BIOSYNTHESIS PROTEIN COBU"/>
    <property type="match status" value="1"/>
</dbReference>
<evidence type="ECO:0000256" key="14">
    <source>
        <dbReference type="ARBA" id="ARBA00022840"/>
    </source>
</evidence>
<comment type="similarity">
    <text evidence="7">Belongs to the CobU/CobP family.</text>
</comment>
<keyword evidence="11" id="KW-0808">Transferase</keyword>
<reference evidence="20" key="1">
    <citation type="submission" date="2022-06" db="EMBL/GenBank/DDBJ databases">
        <title>Solitalea sp. MAHUQ-68 isolated from rhizospheric soil.</title>
        <authorList>
            <person name="Huq M.A."/>
        </authorList>
    </citation>
    <scope>NUCLEOTIDE SEQUENCE</scope>
    <source>
        <strain evidence="20">MAHUQ-68</strain>
    </source>
</reference>
<dbReference type="EC" id="2.7.7.62" evidence="9"/>
<comment type="caution">
    <text evidence="20">The sequence shown here is derived from an EMBL/GenBank/DDBJ whole genome shotgun (WGS) entry which is preliminary data.</text>
</comment>
<comment type="catalytic activity">
    <reaction evidence="3">
        <text>adenosylcob(III)inamide + GTP = adenosylcob(III)inamide phosphate + GDP + H(+)</text>
        <dbReference type="Rhea" id="RHEA:15765"/>
        <dbReference type="ChEBI" id="CHEBI:2480"/>
        <dbReference type="ChEBI" id="CHEBI:15378"/>
        <dbReference type="ChEBI" id="CHEBI:37565"/>
        <dbReference type="ChEBI" id="CHEBI:58189"/>
        <dbReference type="ChEBI" id="CHEBI:58502"/>
        <dbReference type="EC" id="2.7.1.156"/>
    </reaction>
</comment>
<feature type="binding site" evidence="19">
    <location>
        <position position="78"/>
    </location>
    <ligand>
        <name>GTP</name>
        <dbReference type="ChEBI" id="CHEBI:37565"/>
    </ligand>
</feature>
<sequence length="167" mass="18810">MIIYISGGVKSGKSRYAQQLAKELTENPAYVATAKVWDDDFHERIKRHQADRGAEWENFEETHNVSALPIAGKTVVVDCLTLWLTNFFIDAKQEMDECLKLVKAEIDKLHKMEGTYIIVSNEIGMGVHAETSIGRKFTDLQGLANQYVAAKAERVYFMVSGIPLTIK</sequence>
<organism evidence="20 21">
    <name type="scientific">Solitalea agri</name>
    <dbReference type="NCBI Taxonomy" id="2953739"/>
    <lineage>
        <taxon>Bacteria</taxon>
        <taxon>Pseudomonadati</taxon>
        <taxon>Bacteroidota</taxon>
        <taxon>Sphingobacteriia</taxon>
        <taxon>Sphingobacteriales</taxon>
        <taxon>Sphingobacteriaceae</taxon>
        <taxon>Solitalea</taxon>
    </lineage>
</organism>
<dbReference type="SUPFAM" id="SSF52540">
    <property type="entry name" value="P-loop containing nucleoside triphosphate hydrolases"/>
    <property type="match status" value="1"/>
</dbReference>
<feature type="binding site" evidence="19">
    <location>
        <position position="60"/>
    </location>
    <ligand>
        <name>GTP</name>
        <dbReference type="ChEBI" id="CHEBI:37565"/>
    </ligand>
</feature>
<dbReference type="RefSeq" id="WP_252588477.1">
    <property type="nucleotide sequence ID" value="NZ_JAMWYS010000043.1"/>
</dbReference>
<evidence type="ECO:0000256" key="10">
    <source>
        <dbReference type="ARBA" id="ARBA00022573"/>
    </source>
</evidence>
<dbReference type="PIRSF" id="PIRSF006135">
    <property type="entry name" value="CobU"/>
    <property type="match status" value="1"/>
</dbReference>
<evidence type="ECO:0000256" key="2">
    <source>
        <dbReference type="ARBA" id="ARBA00000711"/>
    </source>
</evidence>
<keyword evidence="10" id="KW-0169">Cobalamin biosynthesis</keyword>
<evidence type="ECO:0000256" key="19">
    <source>
        <dbReference type="PIRSR" id="PIRSR006135-2"/>
    </source>
</evidence>
<evidence type="ECO:0000256" key="4">
    <source>
        <dbReference type="ARBA" id="ARBA00003889"/>
    </source>
</evidence>
<evidence type="ECO:0000256" key="13">
    <source>
        <dbReference type="ARBA" id="ARBA00022777"/>
    </source>
</evidence>
<evidence type="ECO:0000256" key="12">
    <source>
        <dbReference type="ARBA" id="ARBA00022741"/>
    </source>
</evidence>
<name>A0A9X2F445_9SPHI</name>
<keyword evidence="14" id="KW-0067">ATP-binding</keyword>
<evidence type="ECO:0000256" key="8">
    <source>
        <dbReference type="ARBA" id="ARBA00012016"/>
    </source>
</evidence>
<dbReference type="Gene3D" id="3.40.50.300">
    <property type="entry name" value="P-loop containing nucleotide triphosphate hydrolases"/>
    <property type="match status" value="1"/>
</dbReference>
<dbReference type="Proteomes" id="UP001155182">
    <property type="component" value="Unassembled WGS sequence"/>
</dbReference>
<dbReference type="PANTHER" id="PTHR34848">
    <property type="match status" value="1"/>
</dbReference>
<evidence type="ECO:0000256" key="1">
    <source>
        <dbReference type="ARBA" id="ARBA00000312"/>
    </source>
</evidence>